<dbReference type="EMBL" id="SPNW01000001">
    <property type="protein sequence ID" value="TIA93607.1"/>
    <property type="molecule type" value="Genomic_DNA"/>
</dbReference>
<feature type="domain" description="Methyltransferase" evidence="4">
    <location>
        <begin position="48"/>
        <end position="163"/>
    </location>
</feature>
<keyword evidence="3" id="KW-0808">Transferase</keyword>
<protein>
    <recommendedName>
        <fullName evidence="4">Methyltransferase domain-containing protein</fullName>
    </recommendedName>
</protein>
<accession>A0A4T0FX85</accession>
<dbReference type="OrthoDB" id="411785at2759"/>
<sequence>MTEFWKSSYWDKRFKEEIEFEWLVSPDLFVSQTHLYLSDLSTKAIAHIGCGNSLLSRRIQCMRDDVRIHNVDYSEEAINRARELNGEQQQLYHKANLLDTQQMTAALLQPVDLVVDKCVADSLSTGEDVVIEGTPRRPAYALAYNLSRVVKSGGLWICCSFSPYRFEDLAECAEWEITNRWSIPVQSGSEKDSDGRVVHRPAVHHYFIVLRRI</sequence>
<dbReference type="Pfam" id="PF13847">
    <property type="entry name" value="Methyltransf_31"/>
    <property type="match status" value="1"/>
</dbReference>
<dbReference type="GO" id="GO:0008168">
    <property type="term" value="F:methyltransferase activity"/>
    <property type="evidence" value="ECO:0007669"/>
    <property type="project" value="UniProtKB-KW"/>
</dbReference>
<dbReference type="AlphaFoldDB" id="A0A4T0FX85"/>
<dbReference type="GO" id="GO:0032259">
    <property type="term" value="P:methylation"/>
    <property type="evidence" value="ECO:0007669"/>
    <property type="project" value="UniProtKB-KW"/>
</dbReference>
<dbReference type="Proteomes" id="UP000310189">
    <property type="component" value="Unassembled WGS sequence"/>
</dbReference>
<dbReference type="PANTHER" id="PTHR12176:SF84">
    <property type="entry name" value="METHYLTRANSFERASE DOMAIN-CONTAINING PROTEIN"/>
    <property type="match status" value="1"/>
</dbReference>
<dbReference type="SUPFAM" id="SSF53335">
    <property type="entry name" value="S-adenosyl-L-methionine-dependent methyltransferases"/>
    <property type="match status" value="1"/>
</dbReference>
<evidence type="ECO:0000256" key="3">
    <source>
        <dbReference type="ARBA" id="ARBA00022679"/>
    </source>
</evidence>
<dbReference type="InterPro" id="IPR051419">
    <property type="entry name" value="Lys/N-term_MeTrsfase_sf"/>
</dbReference>
<keyword evidence="6" id="KW-1185">Reference proteome</keyword>
<evidence type="ECO:0000256" key="1">
    <source>
        <dbReference type="ARBA" id="ARBA00008361"/>
    </source>
</evidence>
<comment type="similarity">
    <text evidence="1">Belongs to the methyltransferase superfamily.</text>
</comment>
<gene>
    <name evidence="5" type="ORF">E3P99_00006</name>
</gene>
<evidence type="ECO:0000256" key="2">
    <source>
        <dbReference type="ARBA" id="ARBA00022603"/>
    </source>
</evidence>
<dbReference type="InterPro" id="IPR025714">
    <property type="entry name" value="Methyltranfer_dom"/>
</dbReference>
<evidence type="ECO:0000259" key="4">
    <source>
        <dbReference type="Pfam" id="PF13847"/>
    </source>
</evidence>
<dbReference type="PANTHER" id="PTHR12176">
    <property type="entry name" value="SAM-DEPENDENT METHYLTRANSFERASE SUPERFAMILY PROTEIN"/>
    <property type="match status" value="1"/>
</dbReference>
<comment type="caution">
    <text evidence="5">The sequence shown here is derived from an EMBL/GenBank/DDBJ whole genome shotgun (WGS) entry which is preliminary data.</text>
</comment>
<proteinExistence type="inferred from homology"/>
<reference evidence="5 6" key="1">
    <citation type="submission" date="2019-03" db="EMBL/GenBank/DDBJ databases">
        <title>Sequencing 23 genomes of Wallemia ichthyophaga.</title>
        <authorList>
            <person name="Gostincar C."/>
        </authorList>
    </citation>
    <scope>NUCLEOTIDE SEQUENCE [LARGE SCALE GENOMIC DNA]</scope>
    <source>
        <strain evidence="5 6">EXF-5753</strain>
    </source>
</reference>
<name>A0A4T0FX85_9BASI</name>
<keyword evidence="2" id="KW-0489">Methyltransferase</keyword>
<dbReference type="Gene3D" id="3.40.50.150">
    <property type="entry name" value="Vaccinia Virus protein VP39"/>
    <property type="match status" value="1"/>
</dbReference>
<evidence type="ECO:0000313" key="5">
    <source>
        <dbReference type="EMBL" id="TIA93607.1"/>
    </source>
</evidence>
<evidence type="ECO:0000313" key="6">
    <source>
        <dbReference type="Proteomes" id="UP000310189"/>
    </source>
</evidence>
<organism evidence="5 6">
    <name type="scientific">Wallemia hederae</name>
    <dbReference type="NCBI Taxonomy" id="1540922"/>
    <lineage>
        <taxon>Eukaryota</taxon>
        <taxon>Fungi</taxon>
        <taxon>Dikarya</taxon>
        <taxon>Basidiomycota</taxon>
        <taxon>Wallemiomycotina</taxon>
        <taxon>Wallemiomycetes</taxon>
        <taxon>Wallemiales</taxon>
        <taxon>Wallemiaceae</taxon>
        <taxon>Wallemia</taxon>
    </lineage>
</organism>
<dbReference type="InterPro" id="IPR029063">
    <property type="entry name" value="SAM-dependent_MTases_sf"/>
</dbReference>